<evidence type="ECO:0000313" key="3">
    <source>
        <dbReference type="Proteomes" id="UP000248856"/>
    </source>
</evidence>
<protein>
    <submittedName>
        <fullName evidence="2">Uncharacterized protein</fullName>
    </submittedName>
</protein>
<dbReference type="AlphaFoldDB" id="A0A328YSV5"/>
<feature type="compositionally biased region" description="Basic residues" evidence="1">
    <location>
        <begin position="204"/>
        <end position="214"/>
    </location>
</feature>
<dbReference type="Proteomes" id="UP000248856">
    <property type="component" value="Unassembled WGS sequence"/>
</dbReference>
<evidence type="ECO:0000256" key="1">
    <source>
        <dbReference type="SAM" id="MobiDB-lite"/>
    </source>
</evidence>
<organism evidence="2 3">
    <name type="scientific">Paracidovorax anthurii</name>
    <dbReference type="NCBI Taxonomy" id="78229"/>
    <lineage>
        <taxon>Bacteria</taxon>
        <taxon>Pseudomonadati</taxon>
        <taxon>Pseudomonadota</taxon>
        <taxon>Betaproteobacteria</taxon>
        <taxon>Burkholderiales</taxon>
        <taxon>Comamonadaceae</taxon>
        <taxon>Paracidovorax</taxon>
    </lineage>
</organism>
<proteinExistence type="predicted"/>
<sequence>MKPSISALALARERLELGGQRHRARHRREAAVGAGEQTFLRRELQRAAYRLGYLLGCLDLFVGHVDQPALPGRDIPLARTNGCVALLRSLTRPLPVAGVPARHNHRRRLPLGLPSHRMPGSNHIVSEPRAFSAALQAFQFVVRYLLRDWLFSSVTPSVYGRRRGDFCDQAPCRRHDAAGRGCHQPALHAAKWRRRSGQRCDRSHRGRHSAKCSARRAEQQQKACVNRSLTL</sequence>
<keyword evidence="3" id="KW-1185">Reference proteome</keyword>
<evidence type="ECO:0000313" key="2">
    <source>
        <dbReference type="EMBL" id="RAR76484.1"/>
    </source>
</evidence>
<comment type="caution">
    <text evidence="2">The sequence shown here is derived from an EMBL/GenBank/DDBJ whole genome shotgun (WGS) entry which is preliminary data.</text>
</comment>
<dbReference type="EMBL" id="QLTA01000047">
    <property type="protein sequence ID" value="RAR76484.1"/>
    <property type="molecule type" value="Genomic_DNA"/>
</dbReference>
<reference evidence="2 3" key="1">
    <citation type="submission" date="2018-06" db="EMBL/GenBank/DDBJ databases">
        <title>Genomic Encyclopedia of Archaeal and Bacterial Type Strains, Phase II (KMG-II): from individual species to whole genera.</title>
        <authorList>
            <person name="Goeker M."/>
        </authorList>
    </citation>
    <scope>NUCLEOTIDE SEQUENCE [LARGE SCALE GENOMIC DNA]</scope>
    <source>
        <strain evidence="2 3">CFPB 3232</strain>
    </source>
</reference>
<name>A0A328YSV5_9BURK</name>
<gene>
    <name evidence="2" type="ORF">AX018_104727</name>
</gene>
<accession>A0A328YSV5</accession>
<feature type="region of interest" description="Disordered" evidence="1">
    <location>
        <begin position="193"/>
        <end position="214"/>
    </location>
</feature>